<accession>A0AA88TXB3</accession>
<name>A0AA88TXB3_9TELE</name>
<comment type="caution">
    <text evidence="1">The sequence shown here is derived from an EMBL/GenBank/DDBJ whole genome shotgun (WGS) entry which is preliminary data.</text>
</comment>
<dbReference type="EMBL" id="JAUYZG010000011">
    <property type="protein sequence ID" value="KAK2895102.1"/>
    <property type="molecule type" value="Genomic_DNA"/>
</dbReference>
<sequence length="85" mass="9416">MRPCYCRAEGYVLLSTTCWQGIIQSAASKLQNNSPPTVTLGFAAASFDSEHQLNNIKQPGYLCKHLSMEPHIHGQWHLEPQCSSG</sequence>
<reference evidence="1" key="1">
    <citation type="submission" date="2023-08" db="EMBL/GenBank/DDBJ databases">
        <title>Chromosome-level Genome Assembly of mud carp (Cirrhinus molitorella).</title>
        <authorList>
            <person name="Liu H."/>
        </authorList>
    </citation>
    <scope>NUCLEOTIDE SEQUENCE</scope>
    <source>
        <strain evidence="1">Prfri</strain>
        <tissue evidence="1">Muscle</tissue>
    </source>
</reference>
<proteinExistence type="predicted"/>
<dbReference type="AlphaFoldDB" id="A0AA88TXB3"/>
<dbReference type="Proteomes" id="UP001187343">
    <property type="component" value="Unassembled WGS sequence"/>
</dbReference>
<organism evidence="1 2">
    <name type="scientific">Cirrhinus molitorella</name>
    <name type="common">mud carp</name>
    <dbReference type="NCBI Taxonomy" id="172907"/>
    <lineage>
        <taxon>Eukaryota</taxon>
        <taxon>Metazoa</taxon>
        <taxon>Chordata</taxon>
        <taxon>Craniata</taxon>
        <taxon>Vertebrata</taxon>
        <taxon>Euteleostomi</taxon>
        <taxon>Actinopterygii</taxon>
        <taxon>Neopterygii</taxon>
        <taxon>Teleostei</taxon>
        <taxon>Ostariophysi</taxon>
        <taxon>Cypriniformes</taxon>
        <taxon>Cyprinidae</taxon>
        <taxon>Labeoninae</taxon>
        <taxon>Labeonini</taxon>
        <taxon>Cirrhinus</taxon>
    </lineage>
</organism>
<evidence type="ECO:0000313" key="1">
    <source>
        <dbReference type="EMBL" id="KAK2895102.1"/>
    </source>
</evidence>
<gene>
    <name evidence="1" type="ORF">Q8A67_012331</name>
</gene>
<evidence type="ECO:0000313" key="2">
    <source>
        <dbReference type="Proteomes" id="UP001187343"/>
    </source>
</evidence>
<keyword evidence="2" id="KW-1185">Reference proteome</keyword>
<protein>
    <submittedName>
        <fullName evidence="1">Uncharacterized protein</fullName>
    </submittedName>
</protein>